<dbReference type="SMART" id="SM00487">
    <property type="entry name" value="DEXDc"/>
    <property type="match status" value="1"/>
</dbReference>
<evidence type="ECO:0000256" key="7">
    <source>
        <dbReference type="ARBA" id="ARBA00034617"/>
    </source>
</evidence>
<feature type="region of interest" description="Disordered" evidence="9">
    <location>
        <begin position="1"/>
        <end position="21"/>
    </location>
</feature>
<dbReference type="EC" id="5.6.2.4" evidence="8"/>
<keyword evidence="2 8" id="KW-0547">Nucleotide-binding</keyword>
<dbReference type="GO" id="GO:0005634">
    <property type="term" value="C:nucleus"/>
    <property type="evidence" value="ECO:0007669"/>
    <property type="project" value="UniProtKB-SubCell"/>
</dbReference>
<dbReference type="Proteomes" id="UP000054408">
    <property type="component" value="Unassembled WGS sequence"/>
</dbReference>
<dbReference type="GO" id="GO:0003676">
    <property type="term" value="F:nucleic acid binding"/>
    <property type="evidence" value="ECO:0007669"/>
    <property type="project" value="InterPro"/>
</dbReference>
<dbReference type="AlphaFoldDB" id="A0A0L0DD29"/>
<reference evidence="13 14" key="1">
    <citation type="submission" date="2010-05" db="EMBL/GenBank/DDBJ databases">
        <title>The Genome Sequence of Thecamonas trahens ATCC 50062.</title>
        <authorList>
            <consortium name="The Broad Institute Genome Sequencing Platform"/>
            <person name="Russ C."/>
            <person name="Cuomo C."/>
            <person name="Shea T."/>
            <person name="Young S.K."/>
            <person name="Zeng Q."/>
            <person name="Koehrsen M."/>
            <person name="Haas B."/>
            <person name="Borodovsky M."/>
            <person name="Guigo R."/>
            <person name="Alvarado L."/>
            <person name="Berlin A."/>
            <person name="Bochicchio J."/>
            <person name="Borenstein D."/>
            <person name="Chapman S."/>
            <person name="Chen Z."/>
            <person name="Freedman E."/>
            <person name="Gellesch M."/>
            <person name="Goldberg J."/>
            <person name="Griggs A."/>
            <person name="Gujja S."/>
            <person name="Heilman E."/>
            <person name="Heiman D."/>
            <person name="Hepburn T."/>
            <person name="Howarth C."/>
            <person name="Jen D."/>
            <person name="Larson L."/>
            <person name="Mehta T."/>
            <person name="Park D."/>
            <person name="Pearson M."/>
            <person name="Roberts A."/>
            <person name="Saif S."/>
            <person name="Shenoy N."/>
            <person name="Sisk P."/>
            <person name="Stolte C."/>
            <person name="Sykes S."/>
            <person name="Thomson T."/>
            <person name="Walk T."/>
            <person name="White J."/>
            <person name="Yandava C."/>
            <person name="Burger G."/>
            <person name="Gray M.W."/>
            <person name="Holland P.W.H."/>
            <person name="King N."/>
            <person name="Lang F.B.F."/>
            <person name="Roger A.J."/>
            <person name="Ruiz-Trillo I."/>
            <person name="Lander E."/>
            <person name="Nusbaum C."/>
        </authorList>
    </citation>
    <scope>NUCLEOTIDE SEQUENCE [LARGE SCALE GENOMIC DNA]</scope>
    <source>
        <strain evidence="13 14">ATCC 50062</strain>
    </source>
</reference>
<dbReference type="GO" id="GO:0009378">
    <property type="term" value="F:four-way junction helicase activity"/>
    <property type="evidence" value="ECO:0007669"/>
    <property type="project" value="TreeGrafter"/>
</dbReference>
<dbReference type="PANTHER" id="PTHR13710:SF155">
    <property type="entry name" value="ATP-DEPENDENT DNA HELICASE Q-LIKE 3"/>
    <property type="match status" value="1"/>
</dbReference>
<dbReference type="RefSeq" id="XP_013758063.1">
    <property type="nucleotide sequence ID" value="XM_013902609.1"/>
</dbReference>
<name>A0A0L0DD29_THETB</name>
<dbReference type="PROSITE" id="PS50222">
    <property type="entry name" value="EF_HAND_2"/>
    <property type="match status" value="2"/>
</dbReference>
<dbReference type="OMA" id="WNTHSSA"/>
<comment type="subcellular location">
    <subcellularLocation>
        <location evidence="8">Nucleus</location>
    </subcellularLocation>
</comment>
<dbReference type="Gene3D" id="1.10.238.10">
    <property type="entry name" value="EF-hand"/>
    <property type="match status" value="1"/>
</dbReference>
<evidence type="ECO:0000259" key="10">
    <source>
        <dbReference type="PROSITE" id="PS50222"/>
    </source>
</evidence>
<dbReference type="GO" id="GO:0000724">
    <property type="term" value="P:double-strand break repair via homologous recombination"/>
    <property type="evidence" value="ECO:0007669"/>
    <property type="project" value="TreeGrafter"/>
</dbReference>
<dbReference type="PROSITE" id="PS51192">
    <property type="entry name" value="HELICASE_ATP_BIND_1"/>
    <property type="match status" value="1"/>
</dbReference>
<keyword evidence="3 8" id="KW-0378">Hydrolase</keyword>
<proteinExistence type="inferred from homology"/>
<dbReference type="InterPro" id="IPR001650">
    <property type="entry name" value="Helicase_C-like"/>
</dbReference>
<evidence type="ECO:0000256" key="9">
    <source>
        <dbReference type="SAM" id="MobiDB-lite"/>
    </source>
</evidence>
<dbReference type="GO" id="GO:0005524">
    <property type="term" value="F:ATP binding"/>
    <property type="evidence" value="ECO:0007669"/>
    <property type="project" value="UniProtKB-KW"/>
</dbReference>
<accession>A0A0L0DD29</accession>
<comment type="similarity">
    <text evidence="1 8">Belongs to the helicase family. RecQ subfamily.</text>
</comment>
<dbReference type="InterPro" id="IPR011545">
    <property type="entry name" value="DEAD/DEAH_box_helicase_dom"/>
</dbReference>
<evidence type="ECO:0000256" key="6">
    <source>
        <dbReference type="ARBA" id="ARBA00022840"/>
    </source>
</evidence>
<feature type="domain" description="Helicase ATP-binding" evidence="11">
    <location>
        <begin position="41"/>
        <end position="215"/>
    </location>
</feature>
<evidence type="ECO:0000256" key="8">
    <source>
        <dbReference type="RuleBase" id="RU364117"/>
    </source>
</evidence>
<dbReference type="Pfam" id="PF16124">
    <property type="entry name" value="RecQ_Zn_bind"/>
    <property type="match status" value="1"/>
</dbReference>
<keyword evidence="6 8" id="KW-0067">ATP-binding</keyword>
<evidence type="ECO:0000256" key="3">
    <source>
        <dbReference type="ARBA" id="ARBA00022801"/>
    </source>
</evidence>
<dbReference type="Pfam" id="PF00270">
    <property type="entry name" value="DEAD"/>
    <property type="match status" value="1"/>
</dbReference>
<dbReference type="SUPFAM" id="SSF47473">
    <property type="entry name" value="EF-hand"/>
    <property type="match status" value="1"/>
</dbReference>
<keyword evidence="8" id="KW-0539">Nucleus</keyword>
<evidence type="ECO:0000256" key="4">
    <source>
        <dbReference type="ARBA" id="ARBA00022806"/>
    </source>
</evidence>
<dbReference type="SMART" id="SM00490">
    <property type="entry name" value="HELICc"/>
    <property type="match status" value="1"/>
</dbReference>
<dbReference type="CDD" id="cd18794">
    <property type="entry name" value="SF2_C_RecQ"/>
    <property type="match status" value="1"/>
</dbReference>
<evidence type="ECO:0000256" key="2">
    <source>
        <dbReference type="ARBA" id="ARBA00022741"/>
    </source>
</evidence>
<dbReference type="eggNOG" id="KOG0351">
    <property type="taxonomic scope" value="Eukaryota"/>
</dbReference>
<dbReference type="InterPro" id="IPR011992">
    <property type="entry name" value="EF-hand-dom_pair"/>
</dbReference>
<dbReference type="InterPro" id="IPR004589">
    <property type="entry name" value="DNA_helicase_ATP-dep_RecQ"/>
</dbReference>
<comment type="catalytic activity">
    <reaction evidence="7 8">
        <text>Couples ATP hydrolysis with the unwinding of duplex DNA by translocating in the 3'-5' direction.</text>
        <dbReference type="EC" id="5.6.2.4"/>
    </reaction>
</comment>
<dbReference type="Pfam" id="PF00271">
    <property type="entry name" value="Helicase_C"/>
    <property type="match status" value="1"/>
</dbReference>
<feature type="domain" description="EF-hand" evidence="10">
    <location>
        <begin position="823"/>
        <end position="858"/>
    </location>
</feature>
<protein>
    <recommendedName>
        <fullName evidence="8">ATP-dependent DNA helicase</fullName>
        <ecNumber evidence="8">5.6.2.4</ecNumber>
    </recommendedName>
</protein>
<dbReference type="InterPro" id="IPR014001">
    <property type="entry name" value="Helicase_ATP-bd"/>
</dbReference>
<dbReference type="GO" id="GO:0043138">
    <property type="term" value="F:3'-5' DNA helicase activity"/>
    <property type="evidence" value="ECO:0007669"/>
    <property type="project" value="UniProtKB-EC"/>
</dbReference>
<keyword evidence="14" id="KW-1185">Reference proteome</keyword>
<dbReference type="PROSITE" id="PS00018">
    <property type="entry name" value="EF_HAND_1"/>
    <property type="match status" value="1"/>
</dbReference>
<dbReference type="GeneID" id="25569780"/>
<dbReference type="EMBL" id="GL349454">
    <property type="protein sequence ID" value="KNC49233.1"/>
    <property type="molecule type" value="Genomic_DNA"/>
</dbReference>
<evidence type="ECO:0000313" key="14">
    <source>
        <dbReference type="Proteomes" id="UP000054408"/>
    </source>
</evidence>
<evidence type="ECO:0000259" key="12">
    <source>
        <dbReference type="PROSITE" id="PS51194"/>
    </source>
</evidence>
<dbReference type="GO" id="GO:0005694">
    <property type="term" value="C:chromosome"/>
    <property type="evidence" value="ECO:0007669"/>
    <property type="project" value="TreeGrafter"/>
</dbReference>
<feature type="domain" description="EF-hand" evidence="10">
    <location>
        <begin position="890"/>
        <end position="925"/>
    </location>
</feature>
<comment type="catalytic activity">
    <reaction evidence="8">
        <text>ATP + H2O = ADP + phosphate + H(+)</text>
        <dbReference type="Rhea" id="RHEA:13065"/>
        <dbReference type="ChEBI" id="CHEBI:15377"/>
        <dbReference type="ChEBI" id="CHEBI:15378"/>
        <dbReference type="ChEBI" id="CHEBI:30616"/>
        <dbReference type="ChEBI" id="CHEBI:43474"/>
        <dbReference type="ChEBI" id="CHEBI:456216"/>
    </reaction>
</comment>
<dbReference type="CDD" id="cd17920">
    <property type="entry name" value="DEXHc_RecQ"/>
    <property type="match status" value="1"/>
</dbReference>
<dbReference type="PROSITE" id="PS51194">
    <property type="entry name" value="HELICASE_CTER"/>
    <property type="match status" value="1"/>
</dbReference>
<dbReference type="GO" id="GO:0005737">
    <property type="term" value="C:cytoplasm"/>
    <property type="evidence" value="ECO:0007669"/>
    <property type="project" value="TreeGrafter"/>
</dbReference>
<gene>
    <name evidence="13" type="ORF">AMSG_11865</name>
</gene>
<dbReference type="OrthoDB" id="10261556at2759"/>
<feature type="domain" description="Helicase C-terminal" evidence="12">
    <location>
        <begin position="244"/>
        <end position="392"/>
    </location>
</feature>
<sequence length="978" mass="105517">MKQTTLSFASPTSPSGHPPLTSVLSSVFGHSSFRPNQQEICEAVVGGGSTVALLPTGAGKSLCYALPGYVRSGVTLIVSPMLALIADQLGKLTGAGLTAHALSSAASAAENAAAEAALDAATANTPLYILVTPERMAMPRFKAKVERLAAAGILRTVAIDEAHCISTYGHDFRPSYGKLAYAAALPGVALVALTATASPAVLRDIESSLHLVRGEYTLVRASFDRPNIRYGVIFKSLTPDVYLKLRTLIMPFLAGRSGAGIIYCRTRAECDELAARLYIDGVPAKPYHAGLSKAARAENQTDWLDGIVRIIVATLAFGMGIDKPDVRFVVHYSIPRSLEAFYQESGRAGRDGLPALSLIIFSKSDASKMTWLTARERDRRLAALRKARDARLPSFRAMFDAASASLEATINLCTTASCRRAALLAHFDERLAVRGAARGPDACCDYCSHPEAVAKATAQAASVKETVPGAALARGRQHAAPLRAGAKTHALLVTSDDVDTGRAHSRSRLKFSDHDCAFDDVRWAFEDDEALIKPEFLHLLPAMPKDETRTDAQILDAYQAAEEVAAARIRARAARSRAAADADDDDNVDAEWNRRANRKAPPVAIVLDPASPVREQAETTPAVHGLTVAQRTKALFALREALRANLTTLSRPHTGSTSSAAKLELALARRATSKSVYLSEVRDARDAIRATTAKTARFSVTGYTASLAVVGLARRPAPAKSAPLLPTPSASISAAKAADAVAAAKQAAAVAAAKAAAAAERLEAARAEEALVAARLAKRIHGRVPQVRSMDEFRKAQAPGKLVGLLRYDDLRELAEEENVPTKDVEVIYERFKMLDINCDDFVTMADFQETFYLASDVYVPTFFFHMMDNEKVSFNSFLKALLKFHPTRSLESRLATVFEVLDINSDEEINQQDIVLMLQRLNTNVPRAKLELVAIELTKVLPEDSGNIITKRTFINMLKEIPGIDRLVRIDFAVAET</sequence>
<dbReference type="GO" id="GO:0016887">
    <property type="term" value="F:ATP hydrolysis activity"/>
    <property type="evidence" value="ECO:0007669"/>
    <property type="project" value="RHEA"/>
</dbReference>
<dbReference type="InterPro" id="IPR002048">
    <property type="entry name" value="EF_hand_dom"/>
</dbReference>
<evidence type="ECO:0000313" key="13">
    <source>
        <dbReference type="EMBL" id="KNC49233.1"/>
    </source>
</evidence>
<dbReference type="GO" id="GO:0005509">
    <property type="term" value="F:calcium ion binding"/>
    <property type="evidence" value="ECO:0007669"/>
    <property type="project" value="InterPro"/>
</dbReference>
<dbReference type="InterPro" id="IPR027417">
    <property type="entry name" value="P-loop_NTPase"/>
</dbReference>
<keyword evidence="5" id="KW-0106">Calcium</keyword>
<evidence type="ECO:0000259" key="11">
    <source>
        <dbReference type="PROSITE" id="PS51192"/>
    </source>
</evidence>
<organism evidence="13 14">
    <name type="scientific">Thecamonas trahens ATCC 50062</name>
    <dbReference type="NCBI Taxonomy" id="461836"/>
    <lineage>
        <taxon>Eukaryota</taxon>
        <taxon>Apusozoa</taxon>
        <taxon>Apusomonadida</taxon>
        <taxon>Apusomonadidae</taxon>
        <taxon>Thecamonas</taxon>
    </lineage>
</organism>
<evidence type="ECO:0000256" key="1">
    <source>
        <dbReference type="ARBA" id="ARBA00005446"/>
    </source>
</evidence>
<dbReference type="SUPFAM" id="SSF52540">
    <property type="entry name" value="P-loop containing nucleoside triphosphate hydrolases"/>
    <property type="match status" value="2"/>
</dbReference>
<dbReference type="InterPro" id="IPR018247">
    <property type="entry name" value="EF_Hand_1_Ca_BS"/>
</dbReference>
<dbReference type="NCBIfam" id="TIGR00614">
    <property type="entry name" value="recQ_fam"/>
    <property type="match status" value="1"/>
</dbReference>
<dbReference type="Gene3D" id="3.40.50.300">
    <property type="entry name" value="P-loop containing nucleotide triphosphate hydrolases"/>
    <property type="match status" value="2"/>
</dbReference>
<evidence type="ECO:0000256" key="5">
    <source>
        <dbReference type="ARBA" id="ARBA00022837"/>
    </source>
</evidence>
<keyword evidence="4 8" id="KW-0347">Helicase</keyword>
<dbReference type="STRING" id="461836.A0A0L0DD29"/>
<dbReference type="PANTHER" id="PTHR13710">
    <property type="entry name" value="DNA HELICASE RECQ FAMILY MEMBER"/>
    <property type="match status" value="1"/>
</dbReference>
<dbReference type="InterPro" id="IPR032284">
    <property type="entry name" value="RecQ_Zn-bd"/>
</dbReference>
<feature type="compositionally biased region" description="Polar residues" evidence="9">
    <location>
        <begin position="1"/>
        <end position="15"/>
    </location>
</feature>